<dbReference type="RefSeq" id="WP_377787701.1">
    <property type="nucleotide sequence ID" value="NZ_JBHLYQ010000010.1"/>
</dbReference>
<dbReference type="NCBIfam" id="NF042935">
    <property type="entry name" value="SCO6880_fam"/>
    <property type="match status" value="1"/>
</dbReference>
<evidence type="ECO:0000313" key="2">
    <source>
        <dbReference type="Proteomes" id="UP001589788"/>
    </source>
</evidence>
<comment type="caution">
    <text evidence="1">The sequence shown here is derived from an EMBL/GenBank/DDBJ whole genome shotgun (WGS) entry which is preliminary data.</text>
</comment>
<gene>
    <name evidence="1" type="ORF">ACFFRE_02105</name>
</gene>
<dbReference type="InterPro" id="IPR049978">
    <property type="entry name" value="SCO6880-like"/>
</dbReference>
<protein>
    <submittedName>
        <fullName evidence="1">SCO6880 family protein</fullName>
    </submittedName>
</protein>
<dbReference type="Proteomes" id="UP001589788">
    <property type="component" value="Unassembled WGS sequence"/>
</dbReference>
<name>A0ABV6C293_9ACTN</name>
<accession>A0ABV6C293</accession>
<evidence type="ECO:0000313" key="1">
    <source>
        <dbReference type="EMBL" id="MFC0080951.1"/>
    </source>
</evidence>
<organism evidence="1 2">
    <name type="scientific">Aciditerrimonas ferrireducens</name>
    <dbReference type="NCBI Taxonomy" id="667306"/>
    <lineage>
        <taxon>Bacteria</taxon>
        <taxon>Bacillati</taxon>
        <taxon>Actinomycetota</taxon>
        <taxon>Acidimicrobiia</taxon>
        <taxon>Acidimicrobiales</taxon>
        <taxon>Acidimicrobiaceae</taxon>
        <taxon>Aciditerrimonas</taxon>
    </lineage>
</organism>
<keyword evidence="2" id="KW-1185">Reference proteome</keyword>
<dbReference type="EMBL" id="JBHLYQ010000010">
    <property type="protein sequence ID" value="MFC0080951.1"/>
    <property type="molecule type" value="Genomic_DNA"/>
</dbReference>
<proteinExistence type="predicted"/>
<sequence length="508" mass="54405">MNSAAWQRERAGVFFGLDGAQSATLAGAAVCLLLVIVLHSWVALGVLAPLGGLLAASALVRIEGRAPVQWSVTALAHAAVRLRGAHRFKAATPWQAIDGDGELVEPEDPGDEWDLPGILAPLRLLEVDDGRGGKVAVVHHRVDQTYTAVARVTHPGLTLVSTAKAQNRVQGWAAWLAQQCVEDGQIVRVGAYHWCEPGETDELAAWTARHVRPDAPPQAVELVREVIAQDRRRVSEHVSYLAVTLSAARSRREIKAAGGGDRGACAVLARRLGPVAGSVLAGGVEVERWLSPRELAGVIREAFAPGAARDLSARRLAALDPGWRGAEPGLPARFAGPTSAETHWGLYRHDDALSVVAEIHWPRTPRDASMLSGLVSSSGRARRQVAIVYEPLPPRVAERTLAMDRTRRDVAIRLRHRTGQIAPMREHKELEVATVQDAELAAGHGLLRFAAYVAVTVTDPEDLEAAWDELCADAASTGLVLRRCSGWVDAAFAAAAVPVGLGLPGRQR</sequence>
<reference evidence="1 2" key="1">
    <citation type="submission" date="2024-09" db="EMBL/GenBank/DDBJ databases">
        <authorList>
            <person name="Sun Q."/>
            <person name="Mori K."/>
        </authorList>
    </citation>
    <scope>NUCLEOTIDE SEQUENCE [LARGE SCALE GENOMIC DNA]</scope>
    <source>
        <strain evidence="1 2">JCM 15389</strain>
    </source>
</reference>